<feature type="domain" description="N-acetyltransferase" evidence="1">
    <location>
        <begin position="13"/>
        <end position="181"/>
    </location>
</feature>
<dbReference type="InterPro" id="IPR051908">
    <property type="entry name" value="Ribosomal_N-acetyltransferase"/>
</dbReference>
<evidence type="ECO:0000313" key="2">
    <source>
        <dbReference type="EMBL" id="ANF56084.1"/>
    </source>
</evidence>
<sequence>MSRLPRRIESPRLWLRQLEITDAEPLHAELQRSHAHLAPWLDWVRKDTSLGEREAFCRRVRGLYACERSLTVGLWRKGEERLVGVMDARDIDWCIPSAELGYWGAGESQGRGYLSEALRALATCLIEELRFERLWLSCDARNLASQRVAERSGFELEGRLRRHRRDAAGRLGDTLLYARLR</sequence>
<proteinExistence type="predicted"/>
<dbReference type="Pfam" id="PF13302">
    <property type="entry name" value="Acetyltransf_3"/>
    <property type="match status" value="1"/>
</dbReference>
<dbReference type="InterPro" id="IPR016181">
    <property type="entry name" value="Acyl_CoA_acyltransferase"/>
</dbReference>
<dbReference type="GO" id="GO:0008999">
    <property type="term" value="F:protein-N-terminal-alanine acetyltransferase activity"/>
    <property type="evidence" value="ECO:0007669"/>
    <property type="project" value="TreeGrafter"/>
</dbReference>
<keyword evidence="3" id="KW-1185">Reference proteome</keyword>
<dbReference type="Gene3D" id="3.40.630.30">
    <property type="match status" value="1"/>
</dbReference>
<dbReference type="PANTHER" id="PTHR43441:SF2">
    <property type="entry name" value="FAMILY ACETYLTRANSFERASE, PUTATIVE (AFU_ORTHOLOGUE AFUA_7G00850)-RELATED"/>
    <property type="match status" value="1"/>
</dbReference>
<evidence type="ECO:0000259" key="1">
    <source>
        <dbReference type="PROSITE" id="PS51186"/>
    </source>
</evidence>
<dbReference type="PANTHER" id="PTHR43441">
    <property type="entry name" value="RIBOSOMAL-PROTEIN-SERINE ACETYLTRANSFERASE"/>
    <property type="match status" value="1"/>
</dbReference>
<dbReference type="SUPFAM" id="SSF55729">
    <property type="entry name" value="Acyl-CoA N-acyltransferases (Nat)"/>
    <property type="match status" value="1"/>
</dbReference>
<dbReference type="Proteomes" id="UP000077875">
    <property type="component" value="Chromosome"/>
</dbReference>
<dbReference type="EMBL" id="CP015243">
    <property type="protein sequence ID" value="ANF56084.1"/>
    <property type="molecule type" value="Genomic_DNA"/>
</dbReference>
<accession>A0A172YA51</accession>
<dbReference type="KEGG" id="haa:A5892_00210"/>
<dbReference type="RefSeq" id="WP_064121078.1">
    <property type="nucleotide sequence ID" value="NZ_CP015243.1"/>
</dbReference>
<dbReference type="GO" id="GO:0005737">
    <property type="term" value="C:cytoplasm"/>
    <property type="evidence" value="ECO:0007669"/>
    <property type="project" value="TreeGrafter"/>
</dbReference>
<evidence type="ECO:0000313" key="3">
    <source>
        <dbReference type="Proteomes" id="UP000077875"/>
    </source>
</evidence>
<dbReference type="STRING" id="376489.A5892_00210"/>
<gene>
    <name evidence="2" type="ORF">A5892_00210</name>
</gene>
<reference evidence="2 3" key="1">
    <citation type="submission" date="2016-04" db="EMBL/GenBank/DDBJ databases">
        <title>Complete Genome Sequence of Halotalea alkalilenta IHB B 13600.</title>
        <authorList>
            <person name="Swarnkar M.K."/>
            <person name="Sharma A."/>
            <person name="Kaushal K."/>
            <person name="Soni R."/>
            <person name="Rana S."/>
            <person name="Singh A.K."/>
            <person name="Gulati A."/>
        </authorList>
    </citation>
    <scope>NUCLEOTIDE SEQUENCE [LARGE SCALE GENOMIC DNA]</scope>
    <source>
        <strain evidence="2 3">IHB B 13600</strain>
    </source>
</reference>
<protein>
    <recommendedName>
        <fullName evidence="1">N-acetyltransferase domain-containing protein</fullName>
    </recommendedName>
</protein>
<organism evidence="2 3">
    <name type="scientific">Halotalea alkalilenta</name>
    <dbReference type="NCBI Taxonomy" id="376489"/>
    <lineage>
        <taxon>Bacteria</taxon>
        <taxon>Pseudomonadati</taxon>
        <taxon>Pseudomonadota</taxon>
        <taxon>Gammaproteobacteria</taxon>
        <taxon>Oceanospirillales</taxon>
        <taxon>Halomonadaceae</taxon>
        <taxon>Halotalea</taxon>
    </lineage>
</organism>
<dbReference type="PROSITE" id="PS51186">
    <property type="entry name" value="GNAT"/>
    <property type="match status" value="1"/>
</dbReference>
<dbReference type="InterPro" id="IPR000182">
    <property type="entry name" value="GNAT_dom"/>
</dbReference>
<dbReference type="AlphaFoldDB" id="A0A172YA51"/>
<dbReference type="GO" id="GO:1990189">
    <property type="term" value="F:protein N-terminal-serine acetyltransferase activity"/>
    <property type="evidence" value="ECO:0007669"/>
    <property type="project" value="TreeGrafter"/>
</dbReference>
<name>A0A172YA51_9GAMM</name>